<evidence type="ECO:0000313" key="2">
    <source>
        <dbReference type="EMBL" id="MBS0124879.1"/>
    </source>
</evidence>
<sequence length="207" mass="22001">MIVFDGSGSMAEIGFNQIGVPRISEARAALRQALPEIAPVRRLGLVIYGPGGDRTCRNISLRFTPQWDAAPRIVSEVDALRPAGGTPLTEAVRQAAEVLDWRNQPGAVVLVTDGKETCNGAPCQLAAEFRALAPGLTVHVIGYKVRGDHFGWESTDYAEAVSVARCLADDTGGQYVSAETVDELVTALRVTLGCNVLGAVDLTRKPS</sequence>
<accession>A0A8J8B8L2</accession>
<name>A0A8J8B8L2_9RHOB</name>
<feature type="domain" description="VWFA" evidence="1">
    <location>
        <begin position="1"/>
        <end position="192"/>
    </location>
</feature>
<comment type="caution">
    <text evidence="2">The sequence shown here is derived from an EMBL/GenBank/DDBJ whole genome shotgun (WGS) entry which is preliminary data.</text>
</comment>
<dbReference type="CDD" id="cd00198">
    <property type="entry name" value="vWFA"/>
    <property type="match status" value="1"/>
</dbReference>
<dbReference type="Pfam" id="PF13519">
    <property type="entry name" value="VWA_2"/>
    <property type="match status" value="1"/>
</dbReference>
<evidence type="ECO:0000313" key="3">
    <source>
        <dbReference type="Proteomes" id="UP000681356"/>
    </source>
</evidence>
<evidence type="ECO:0000259" key="1">
    <source>
        <dbReference type="PROSITE" id="PS50234"/>
    </source>
</evidence>
<dbReference type="PROSITE" id="PS50234">
    <property type="entry name" value="VWFA"/>
    <property type="match status" value="1"/>
</dbReference>
<dbReference type="InterPro" id="IPR002035">
    <property type="entry name" value="VWF_A"/>
</dbReference>
<dbReference type="Proteomes" id="UP000681356">
    <property type="component" value="Unassembled WGS sequence"/>
</dbReference>
<protein>
    <submittedName>
        <fullName evidence="2">VWA domain-containing protein</fullName>
    </submittedName>
</protein>
<organism evidence="2 3">
    <name type="scientific">Thetidibacter halocola</name>
    <dbReference type="NCBI Taxonomy" id="2827239"/>
    <lineage>
        <taxon>Bacteria</taxon>
        <taxon>Pseudomonadati</taxon>
        <taxon>Pseudomonadota</taxon>
        <taxon>Alphaproteobacteria</taxon>
        <taxon>Rhodobacterales</taxon>
        <taxon>Roseobacteraceae</taxon>
        <taxon>Thetidibacter</taxon>
    </lineage>
</organism>
<reference evidence="2" key="1">
    <citation type="submission" date="2021-04" db="EMBL/GenBank/DDBJ databases">
        <authorList>
            <person name="Yoon J."/>
        </authorList>
    </citation>
    <scope>NUCLEOTIDE SEQUENCE</scope>
    <source>
        <strain evidence="2">KMU-90</strain>
    </source>
</reference>
<dbReference type="InterPro" id="IPR036465">
    <property type="entry name" value="vWFA_dom_sf"/>
</dbReference>
<dbReference type="AlphaFoldDB" id="A0A8J8B8L2"/>
<gene>
    <name evidence="2" type="ORF">KB874_12295</name>
</gene>
<proteinExistence type="predicted"/>
<keyword evidence="3" id="KW-1185">Reference proteome</keyword>
<dbReference type="Gene3D" id="3.40.50.410">
    <property type="entry name" value="von Willebrand factor, type A domain"/>
    <property type="match status" value="1"/>
</dbReference>
<dbReference type="SUPFAM" id="SSF53300">
    <property type="entry name" value="vWA-like"/>
    <property type="match status" value="1"/>
</dbReference>
<dbReference type="EMBL" id="JAGTUU010000004">
    <property type="protein sequence ID" value="MBS0124879.1"/>
    <property type="molecule type" value="Genomic_DNA"/>
</dbReference>